<evidence type="ECO:0000256" key="1">
    <source>
        <dbReference type="ARBA" id="ARBA00022490"/>
    </source>
</evidence>
<dbReference type="Pfam" id="PF01339">
    <property type="entry name" value="CheB_methylest"/>
    <property type="match status" value="1"/>
</dbReference>
<evidence type="ECO:0000256" key="4">
    <source>
        <dbReference type="ARBA" id="ARBA00048267"/>
    </source>
</evidence>
<dbReference type="Proteomes" id="UP001432180">
    <property type="component" value="Chromosome"/>
</dbReference>
<keyword evidence="2 5" id="KW-0145">Chemotaxis</keyword>
<evidence type="ECO:0000256" key="5">
    <source>
        <dbReference type="HAMAP-Rule" id="MF_00099"/>
    </source>
</evidence>
<organism evidence="10 11">
    <name type="scientific">Thiorhodovibrio winogradskyi</name>
    <dbReference type="NCBI Taxonomy" id="77007"/>
    <lineage>
        <taxon>Bacteria</taxon>
        <taxon>Pseudomonadati</taxon>
        <taxon>Pseudomonadota</taxon>
        <taxon>Gammaproteobacteria</taxon>
        <taxon>Chromatiales</taxon>
        <taxon>Chromatiaceae</taxon>
        <taxon>Thiorhodovibrio</taxon>
    </lineage>
</organism>
<dbReference type="InterPro" id="IPR008248">
    <property type="entry name" value="CheB-like"/>
</dbReference>
<evidence type="ECO:0000256" key="7">
    <source>
        <dbReference type="PROSITE-ProRule" id="PRU00169"/>
    </source>
</evidence>
<comment type="catalytic activity">
    <reaction evidence="4 5">
        <text>[protein]-L-glutamate 5-O-methyl ester + H2O = L-glutamyl-[protein] + methanol + H(+)</text>
        <dbReference type="Rhea" id="RHEA:23236"/>
        <dbReference type="Rhea" id="RHEA-COMP:10208"/>
        <dbReference type="Rhea" id="RHEA-COMP:10311"/>
        <dbReference type="ChEBI" id="CHEBI:15377"/>
        <dbReference type="ChEBI" id="CHEBI:15378"/>
        <dbReference type="ChEBI" id="CHEBI:17790"/>
        <dbReference type="ChEBI" id="CHEBI:29973"/>
        <dbReference type="ChEBI" id="CHEBI:82795"/>
        <dbReference type="EC" id="3.1.1.61"/>
    </reaction>
</comment>
<dbReference type="InterPro" id="IPR011006">
    <property type="entry name" value="CheY-like_superfamily"/>
</dbReference>
<keyword evidence="3 5" id="KW-0378">Hydrolase</keyword>
<dbReference type="SUPFAM" id="SSF52172">
    <property type="entry name" value="CheY-like"/>
    <property type="match status" value="1"/>
</dbReference>
<dbReference type="InterPro" id="IPR035909">
    <property type="entry name" value="CheB_C"/>
</dbReference>
<feature type="modified residue" description="4-aspartylphosphate" evidence="5 7">
    <location>
        <position position="55"/>
    </location>
</feature>
<sequence>MTIKVFIVDDSAVVRQVLTEQLNTLSGIEVIGSARDPIFAHKAFEKGWPDVIVLDIEMPRMDGLTFLRQLMKERPTPVIICSTLAGKGAEITMQAMSAGAVDIITKPTVGLRQFLEESKTQLGDAIRGASHARMDKVSRPGAPAPATLKPTPKLAADSVLADRGFKPLATTTDRVIVIGTSTGGTQALEYVLTRLPRTAPGIVVVQHMPGAFTAAFAERLDSLCQIHVREAKNGDRAIAGQALIAPGTSHMLLRRSGAQYVVEIKGGPLVSRHRPSVDVLFRSAAQSAGPNAIGIIMTGMGDDGARGMLEMHQAGALTIAQDEASCVVYGMPKEAVKLGGVDAIVGISAIPGIIVQAPSRAAYLHHASH</sequence>
<dbReference type="HAMAP" id="MF_00099">
    <property type="entry name" value="CheB_chemtxs"/>
    <property type="match status" value="1"/>
</dbReference>
<name>A0ABZ0SJS7_9GAMM</name>
<dbReference type="Pfam" id="PF00072">
    <property type="entry name" value="Response_reg"/>
    <property type="match status" value="1"/>
</dbReference>
<dbReference type="PROSITE" id="PS50110">
    <property type="entry name" value="RESPONSE_REGULATORY"/>
    <property type="match status" value="1"/>
</dbReference>
<dbReference type="PIRSF" id="PIRSF000876">
    <property type="entry name" value="RR_chemtxs_CheB"/>
    <property type="match status" value="1"/>
</dbReference>
<comment type="PTM">
    <text evidence="5">Phosphorylated by CheA. Phosphorylation of the N-terminal regulatory domain activates the methylesterase activity.</text>
</comment>
<dbReference type="CDD" id="cd16432">
    <property type="entry name" value="CheB_Rec"/>
    <property type="match status" value="1"/>
</dbReference>
<dbReference type="CDD" id="cd17541">
    <property type="entry name" value="REC_CheB-like"/>
    <property type="match status" value="1"/>
</dbReference>
<dbReference type="InterPro" id="IPR001789">
    <property type="entry name" value="Sig_transdc_resp-reg_receiver"/>
</dbReference>
<evidence type="ECO:0000313" key="11">
    <source>
        <dbReference type="Proteomes" id="UP001432180"/>
    </source>
</evidence>
<comment type="function">
    <text evidence="5">Involved in chemotaxis. Part of a chemotaxis signal transduction system that modulates chemotaxis in response to various stimuli. Catalyzes the demethylation of specific methylglutamate residues introduced into the chemoreceptors (methyl-accepting chemotaxis proteins or MCP) by CheR. Also mediates the irreversible deamidation of specific glutamine residues to glutamic acid.</text>
</comment>
<feature type="active site" evidence="5 6">
    <location>
        <position position="207"/>
    </location>
</feature>
<feature type="domain" description="CheB-type methylesterase" evidence="9">
    <location>
        <begin position="169"/>
        <end position="361"/>
    </location>
</feature>
<feature type="active site" evidence="5 6">
    <location>
        <position position="303"/>
    </location>
</feature>
<comment type="similarity">
    <text evidence="5">Belongs to the CheB family.</text>
</comment>
<reference evidence="10 11" key="1">
    <citation type="journal article" date="2023" name="Microorganisms">
        <title>Thiorhodovibrio frisius and Trv. litoralis spp. nov., Two Novel Members from a Clade of Fastidious Purple Sulfur Bacteria That Exhibit Unique Red-Shifted Light-Harvesting Capabilities.</title>
        <authorList>
            <person name="Methner A."/>
            <person name="Kuzyk S.B."/>
            <person name="Petersen J."/>
            <person name="Bauer S."/>
            <person name="Brinkmann H."/>
            <person name="Sichau K."/>
            <person name="Wanner G."/>
            <person name="Wolf J."/>
            <person name="Neumann-Schaal M."/>
            <person name="Henke P."/>
            <person name="Tank M."/>
            <person name="Sproer C."/>
            <person name="Bunk B."/>
            <person name="Overmann J."/>
        </authorList>
    </citation>
    <scope>NUCLEOTIDE SEQUENCE [LARGE SCALE GENOMIC DNA]</scope>
    <source>
        <strain evidence="10 11">DSM 6702</strain>
    </source>
</reference>
<dbReference type="RefSeq" id="WP_328985366.1">
    <property type="nucleotide sequence ID" value="NZ_CP121472.1"/>
</dbReference>
<evidence type="ECO:0000256" key="3">
    <source>
        <dbReference type="ARBA" id="ARBA00022801"/>
    </source>
</evidence>
<evidence type="ECO:0000259" key="9">
    <source>
        <dbReference type="PROSITE" id="PS50122"/>
    </source>
</evidence>
<gene>
    <name evidence="10" type="primary">cheB_3</name>
    <name evidence="5" type="synonym">cheB</name>
    <name evidence="10" type="ORF">Thiowin_04752</name>
</gene>
<comment type="catalytic activity">
    <reaction evidence="5">
        <text>L-glutaminyl-[protein] + H2O = L-glutamyl-[protein] + NH4(+)</text>
        <dbReference type="Rhea" id="RHEA:16441"/>
        <dbReference type="Rhea" id="RHEA-COMP:10207"/>
        <dbReference type="Rhea" id="RHEA-COMP:10208"/>
        <dbReference type="ChEBI" id="CHEBI:15377"/>
        <dbReference type="ChEBI" id="CHEBI:28938"/>
        <dbReference type="ChEBI" id="CHEBI:29973"/>
        <dbReference type="ChEBI" id="CHEBI:30011"/>
        <dbReference type="EC" id="3.5.1.44"/>
    </reaction>
</comment>
<feature type="domain" description="Response regulatory" evidence="8">
    <location>
        <begin position="4"/>
        <end position="121"/>
    </location>
</feature>
<evidence type="ECO:0000259" key="8">
    <source>
        <dbReference type="PROSITE" id="PS50110"/>
    </source>
</evidence>
<keyword evidence="11" id="KW-1185">Reference proteome</keyword>
<dbReference type="PROSITE" id="PS50122">
    <property type="entry name" value="CHEB"/>
    <property type="match status" value="1"/>
</dbReference>
<dbReference type="InterPro" id="IPR000673">
    <property type="entry name" value="Sig_transdc_resp-reg_Me-estase"/>
</dbReference>
<keyword evidence="5 7" id="KW-0597">Phosphoprotein</keyword>
<dbReference type="SUPFAM" id="SSF52738">
    <property type="entry name" value="Methylesterase CheB, C-terminal domain"/>
    <property type="match status" value="1"/>
</dbReference>
<dbReference type="EC" id="3.5.1.44" evidence="5"/>
<proteinExistence type="inferred from homology"/>
<protein>
    <recommendedName>
        <fullName evidence="5">Protein-glutamate methylesterase/protein-glutamine glutaminase</fullName>
        <ecNumber evidence="5">3.1.1.61</ecNumber>
        <ecNumber evidence="5">3.5.1.44</ecNumber>
    </recommendedName>
</protein>
<comment type="domain">
    <text evidence="5">Contains a C-terminal catalytic domain, and an N-terminal region which modulates catalytic activity.</text>
</comment>
<dbReference type="EC" id="3.1.1.61" evidence="5"/>
<evidence type="ECO:0000256" key="6">
    <source>
        <dbReference type="PROSITE-ProRule" id="PRU00050"/>
    </source>
</evidence>
<dbReference type="SMART" id="SM00448">
    <property type="entry name" value="REC"/>
    <property type="match status" value="1"/>
</dbReference>
<evidence type="ECO:0000313" key="10">
    <source>
        <dbReference type="EMBL" id="WPL19615.1"/>
    </source>
</evidence>
<feature type="active site" evidence="5 6">
    <location>
        <position position="181"/>
    </location>
</feature>
<evidence type="ECO:0000256" key="2">
    <source>
        <dbReference type="ARBA" id="ARBA00022500"/>
    </source>
</evidence>
<dbReference type="Gene3D" id="3.40.50.2300">
    <property type="match status" value="1"/>
</dbReference>
<dbReference type="GO" id="GO:0008984">
    <property type="term" value="F:protein-glutamate methylesterase activity"/>
    <property type="evidence" value="ECO:0007669"/>
    <property type="project" value="UniProtKB-EC"/>
</dbReference>
<dbReference type="Gene3D" id="3.40.50.180">
    <property type="entry name" value="Methylesterase CheB, C-terminal domain"/>
    <property type="match status" value="1"/>
</dbReference>
<dbReference type="NCBIfam" id="NF001965">
    <property type="entry name" value="PRK00742.1"/>
    <property type="match status" value="1"/>
</dbReference>
<dbReference type="EMBL" id="CP121472">
    <property type="protein sequence ID" value="WPL19615.1"/>
    <property type="molecule type" value="Genomic_DNA"/>
</dbReference>
<dbReference type="PANTHER" id="PTHR42872">
    <property type="entry name" value="PROTEIN-GLUTAMATE METHYLESTERASE/PROTEIN-GLUTAMINE GLUTAMINASE"/>
    <property type="match status" value="1"/>
</dbReference>
<keyword evidence="1 5" id="KW-0963">Cytoplasm</keyword>
<accession>A0ABZ0SJS7</accession>
<comment type="subcellular location">
    <subcellularLocation>
        <location evidence="5">Cytoplasm</location>
    </subcellularLocation>
</comment>
<dbReference type="PANTHER" id="PTHR42872:SF6">
    <property type="entry name" value="PROTEIN-GLUTAMATE METHYLESTERASE_PROTEIN-GLUTAMINE GLUTAMINASE"/>
    <property type="match status" value="1"/>
</dbReference>
<dbReference type="NCBIfam" id="NF009206">
    <property type="entry name" value="PRK12555.1"/>
    <property type="match status" value="1"/>
</dbReference>